<feature type="compositionally biased region" description="Gly residues" evidence="3">
    <location>
        <begin position="191"/>
        <end position="227"/>
    </location>
</feature>
<feature type="compositionally biased region" description="Low complexity" evidence="3">
    <location>
        <begin position="144"/>
        <end position="168"/>
    </location>
</feature>
<dbReference type="KEGG" id="pcoo:112856487"/>
<organism evidence="4 5">
    <name type="scientific">Puma concolor</name>
    <name type="common">Mountain lion</name>
    <name type="synonym">Felis concolor</name>
    <dbReference type="NCBI Taxonomy" id="9696"/>
    <lineage>
        <taxon>Eukaryota</taxon>
        <taxon>Metazoa</taxon>
        <taxon>Chordata</taxon>
        <taxon>Craniata</taxon>
        <taxon>Vertebrata</taxon>
        <taxon>Euteleostomi</taxon>
        <taxon>Mammalia</taxon>
        <taxon>Eutheria</taxon>
        <taxon>Laurasiatheria</taxon>
        <taxon>Carnivora</taxon>
        <taxon>Feliformia</taxon>
        <taxon>Felidae</taxon>
        <taxon>Felinae</taxon>
        <taxon>Puma</taxon>
    </lineage>
</organism>
<evidence type="ECO:0000313" key="5">
    <source>
        <dbReference type="RefSeq" id="XP_025775882.1"/>
    </source>
</evidence>
<evidence type="ECO:0000256" key="2">
    <source>
        <dbReference type="SAM" id="Coils"/>
    </source>
</evidence>
<feature type="compositionally biased region" description="Basic and acidic residues" evidence="3">
    <location>
        <begin position="352"/>
        <end position="367"/>
    </location>
</feature>
<gene>
    <name evidence="5" type="primary">TUSC1</name>
</gene>
<dbReference type="AlphaFoldDB" id="A0A6P6HJE7"/>
<dbReference type="CTD" id="286319"/>
<keyword evidence="1 2" id="KW-0175">Coiled coil</keyword>
<sequence>MDGGDILPPQALNISAKFLSHKEEFQDTPNSLTGLTAAFIDDSYLQYLIAKLFTKWARPAGSCSAQACTEAPSRTQLRLHAFPPRSARGLSSKALPGGIVCELAADRRPRGQLHRRRQDTPQAGQIPGPLWPQASSRRPPPPLQLRCGPGRPAGPRTRPRRGAGPSAPGAGGAAGTGPMWRMRGGATRRGSCGGGDGGGDSRGQGRPGRARGGSCIGGGVGWRGRAGGARQQLEERFADLAASHLEAIRARDERDRQNARLREENARLRLENRRLKRENRSLFRQALRLPGEDGDGAGAEAAGATPGPEEAGTNRRARGGGLEDEPGSPRALRARLEKLEAMYRRALLQLHLEQRGPRPRGDKDEPPLRALESGLRAPDPDPPEPWL</sequence>
<keyword evidence="4" id="KW-1185">Reference proteome</keyword>
<reference evidence="5" key="1">
    <citation type="submission" date="2025-08" db="UniProtKB">
        <authorList>
            <consortium name="RefSeq"/>
        </authorList>
    </citation>
    <scope>IDENTIFICATION</scope>
    <source>
        <tissue evidence="5">Blood</tissue>
    </source>
</reference>
<feature type="compositionally biased region" description="Low complexity" evidence="3">
    <location>
        <begin position="298"/>
        <end position="311"/>
    </location>
</feature>
<evidence type="ECO:0000256" key="1">
    <source>
        <dbReference type="ARBA" id="ARBA00023054"/>
    </source>
</evidence>
<feature type="coiled-coil region" evidence="2">
    <location>
        <begin position="247"/>
        <end position="285"/>
    </location>
</feature>
<accession>A0A6P6HJE7</accession>
<dbReference type="InterPro" id="IPR043450">
    <property type="entry name" value="CCDC89-like"/>
</dbReference>
<dbReference type="GeneID" id="112856487"/>
<dbReference type="PANTHER" id="PTHR34768:SF3">
    <property type="entry name" value="TUMOR SUPPRESSOR CANDIDATE GENE 1 PROTEIN"/>
    <property type="match status" value="1"/>
</dbReference>
<feature type="region of interest" description="Disordered" evidence="3">
    <location>
        <begin position="289"/>
        <end position="333"/>
    </location>
</feature>
<protein>
    <submittedName>
        <fullName evidence="5">Tumor suppressor candidate gene 1 protein</fullName>
    </submittedName>
</protein>
<feature type="region of interest" description="Disordered" evidence="3">
    <location>
        <begin position="106"/>
        <end position="227"/>
    </location>
</feature>
<name>A0A6P6HJE7_PUMCO</name>
<proteinExistence type="predicted"/>
<dbReference type="RefSeq" id="XP_025775882.1">
    <property type="nucleotide sequence ID" value="XM_025920097.1"/>
</dbReference>
<evidence type="ECO:0000256" key="3">
    <source>
        <dbReference type="SAM" id="MobiDB-lite"/>
    </source>
</evidence>
<dbReference type="PANTHER" id="PTHR34768">
    <property type="entry name" value="COILED-COIL DOMAIN-CONTAINING PROTEIN 89"/>
    <property type="match status" value="1"/>
</dbReference>
<dbReference type="Proteomes" id="UP000515131">
    <property type="component" value="Unplaced"/>
</dbReference>
<evidence type="ECO:0000313" key="4">
    <source>
        <dbReference type="Proteomes" id="UP000515131"/>
    </source>
</evidence>
<feature type="region of interest" description="Disordered" evidence="3">
    <location>
        <begin position="350"/>
        <end position="387"/>
    </location>
</feature>